<feature type="region of interest" description="Disordered" evidence="5">
    <location>
        <begin position="25"/>
        <end position="61"/>
    </location>
</feature>
<dbReference type="PROSITE" id="PS50983">
    <property type="entry name" value="FE_B12_PBP"/>
    <property type="match status" value="1"/>
</dbReference>
<comment type="caution">
    <text evidence="8">The sequence shown here is derived from an EMBL/GenBank/DDBJ whole genome shotgun (WGS) entry which is preliminary data.</text>
</comment>
<feature type="signal peptide" evidence="6">
    <location>
        <begin position="1"/>
        <end position="32"/>
    </location>
</feature>
<keyword evidence="4 6" id="KW-0732">Signal</keyword>
<organism evidence="8 9">
    <name type="scientific">Cohnella faecalis</name>
    <dbReference type="NCBI Taxonomy" id="2315694"/>
    <lineage>
        <taxon>Bacteria</taxon>
        <taxon>Bacillati</taxon>
        <taxon>Bacillota</taxon>
        <taxon>Bacilli</taxon>
        <taxon>Bacillales</taxon>
        <taxon>Paenibacillaceae</taxon>
        <taxon>Cohnella</taxon>
    </lineage>
</organism>
<keyword evidence="3" id="KW-0813">Transport</keyword>
<evidence type="ECO:0000256" key="1">
    <source>
        <dbReference type="ARBA" id="ARBA00004196"/>
    </source>
</evidence>
<dbReference type="Proteomes" id="UP000266340">
    <property type="component" value="Unassembled WGS sequence"/>
</dbReference>
<keyword evidence="9" id="KW-1185">Reference proteome</keyword>
<evidence type="ECO:0000256" key="6">
    <source>
        <dbReference type="SAM" id="SignalP"/>
    </source>
</evidence>
<sequence>MSRMNNRLAWTGSALLLTLSLAACGSSNSGSAKPSDSSAKPSASEAAAQQTNEATPSPSSRVVNDIFGEVRLPENPQRIVAPYVEDALVTLGVKPSMQWSLGELVQDYLQPYLQDVPKLDFTGGANLEVLLASSPDLILLYNKTMAENGAYEKFAKIAPTYAFEDATVDWKGTLRTLGDFLHKSDEAEKAIREYETKSSAAKEKLKPIVDGKTFAVIRVKPKEFLLMDGTYYSGPVLYGDLGLTPHKLVRELSWELNKPLSLEMLPELDADYIFLLVQGEAAKAKAKELTDSPIWQGLPAVKQNHVFNADISYWMSSGAIANTKKIDDVLKAVAP</sequence>
<dbReference type="EMBL" id="QXJM01000056">
    <property type="protein sequence ID" value="RIE00449.1"/>
    <property type="molecule type" value="Genomic_DNA"/>
</dbReference>
<dbReference type="PROSITE" id="PS51257">
    <property type="entry name" value="PROKAR_LIPOPROTEIN"/>
    <property type="match status" value="1"/>
</dbReference>
<evidence type="ECO:0000313" key="9">
    <source>
        <dbReference type="Proteomes" id="UP000266340"/>
    </source>
</evidence>
<dbReference type="InterPro" id="IPR051313">
    <property type="entry name" value="Bact_iron-sidero_bind"/>
</dbReference>
<dbReference type="PANTHER" id="PTHR30532">
    <property type="entry name" value="IRON III DICITRATE-BINDING PERIPLASMIC PROTEIN"/>
    <property type="match status" value="1"/>
</dbReference>
<gene>
    <name evidence="8" type="ORF">D3H35_29020</name>
</gene>
<comment type="subcellular location">
    <subcellularLocation>
        <location evidence="1">Cell envelope</location>
    </subcellularLocation>
</comment>
<dbReference type="OrthoDB" id="2417096at2"/>
<feature type="chain" id="PRO_5039563383" evidence="6">
    <location>
        <begin position="33"/>
        <end position="335"/>
    </location>
</feature>
<proteinExistence type="inferred from homology"/>
<dbReference type="Pfam" id="PF01497">
    <property type="entry name" value="Peripla_BP_2"/>
    <property type="match status" value="1"/>
</dbReference>
<evidence type="ECO:0000256" key="2">
    <source>
        <dbReference type="ARBA" id="ARBA00008814"/>
    </source>
</evidence>
<dbReference type="AlphaFoldDB" id="A0A398CH75"/>
<evidence type="ECO:0000313" key="8">
    <source>
        <dbReference type="EMBL" id="RIE00449.1"/>
    </source>
</evidence>
<feature type="compositionally biased region" description="Low complexity" evidence="5">
    <location>
        <begin position="25"/>
        <end position="48"/>
    </location>
</feature>
<dbReference type="Gene3D" id="3.40.50.1980">
    <property type="entry name" value="Nitrogenase molybdenum iron protein domain"/>
    <property type="match status" value="2"/>
</dbReference>
<accession>A0A398CH75</accession>
<dbReference type="SUPFAM" id="SSF53807">
    <property type="entry name" value="Helical backbone' metal receptor"/>
    <property type="match status" value="1"/>
</dbReference>
<dbReference type="GO" id="GO:0030288">
    <property type="term" value="C:outer membrane-bounded periplasmic space"/>
    <property type="evidence" value="ECO:0007669"/>
    <property type="project" value="TreeGrafter"/>
</dbReference>
<comment type="similarity">
    <text evidence="2">Belongs to the bacterial solute-binding protein 8 family.</text>
</comment>
<reference evidence="8 9" key="1">
    <citation type="submission" date="2018-09" db="EMBL/GenBank/DDBJ databases">
        <title>Cohnella cavernae sp. nov., isolated from a karst cave.</title>
        <authorList>
            <person name="Zhu H."/>
        </authorList>
    </citation>
    <scope>NUCLEOTIDE SEQUENCE [LARGE SCALE GENOMIC DNA]</scope>
    <source>
        <strain evidence="8 9">K2E09-144</strain>
    </source>
</reference>
<evidence type="ECO:0000256" key="4">
    <source>
        <dbReference type="ARBA" id="ARBA00022729"/>
    </source>
</evidence>
<dbReference type="InterPro" id="IPR002491">
    <property type="entry name" value="ABC_transptr_periplasmic_BD"/>
</dbReference>
<feature type="compositionally biased region" description="Polar residues" evidence="5">
    <location>
        <begin position="49"/>
        <end position="61"/>
    </location>
</feature>
<feature type="domain" description="Fe/B12 periplasmic-binding" evidence="7">
    <location>
        <begin position="76"/>
        <end position="335"/>
    </location>
</feature>
<dbReference type="PANTHER" id="PTHR30532:SF1">
    <property type="entry name" value="IRON(3+)-HYDROXAMATE-BINDING PROTEIN FHUD"/>
    <property type="match status" value="1"/>
</dbReference>
<dbReference type="GO" id="GO:1901678">
    <property type="term" value="P:iron coordination entity transport"/>
    <property type="evidence" value="ECO:0007669"/>
    <property type="project" value="UniProtKB-ARBA"/>
</dbReference>
<evidence type="ECO:0000256" key="5">
    <source>
        <dbReference type="SAM" id="MobiDB-lite"/>
    </source>
</evidence>
<evidence type="ECO:0000259" key="7">
    <source>
        <dbReference type="PROSITE" id="PS50983"/>
    </source>
</evidence>
<dbReference type="RefSeq" id="WP_119152568.1">
    <property type="nucleotide sequence ID" value="NZ_JBHSOV010000044.1"/>
</dbReference>
<evidence type="ECO:0000256" key="3">
    <source>
        <dbReference type="ARBA" id="ARBA00022448"/>
    </source>
</evidence>
<protein>
    <submittedName>
        <fullName evidence="8">ABC transporter substrate-binding protein</fullName>
    </submittedName>
</protein>
<name>A0A398CH75_9BACL</name>